<comment type="caution">
    <text evidence="2">The sequence shown here is derived from an EMBL/GenBank/DDBJ whole genome shotgun (WGS) entry which is preliminary data.</text>
</comment>
<gene>
    <name evidence="2" type="ORF">CSAL01_08227</name>
</gene>
<proteinExistence type="predicted"/>
<evidence type="ECO:0000313" key="2">
    <source>
        <dbReference type="EMBL" id="KXH66281.1"/>
    </source>
</evidence>
<dbReference type="AlphaFoldDB" id="A0A135V0X9"/>
<reference evidence="2 3" key="1">
    <citation type="submission" date="2014-02" db="EMBL/GenBank/DDBJ databases">
        <title>The genome sequence of Colletotrichum salicis CBS 607.94.</title>
        <authorList>
            <person name="Baroncelli R."/>
            <person name="Thon M.R."/>
        </authorList>
    </citation>
    <scope>NUCLEOTIDE SEQUENCE [LARGE SCALE GENOMIC DNA]</scope>
    <source>
        <strain evidence="2 3">CBS 607.94</strain>
    </source>
</reference>
<feature type="non-terminal residue" evidence="2">
    <location>
        <position position="1"/>
    </location>
</feature>
<keyword evidence="3" id="KW-1185">Reference proteome</keyword>
<sequence length="152" mass="16402">AAQAAACTATVGIEAQCCNYASPTVSSSAQHAPQHLSSPYPGFCFPISHHATSRSSHLGSSHRGTAMHLGPDDVYHWVSFPIQRGRFCRSRLLHVTSIPCFSLNVHDPSSGTDVRKRGQQSSTPHHDNNHKTQAKVYQGADSSVKRQAEEAA</sequence>
<feature type="compositionally biased region" description="Basic and acidic residues" evidence="1">
    <location>
        <begin position="143"/>
        <end position="152"/>
    </location>
</feature>
<feature type="region of interest" description="Disordered" evidence="1">
    <location>
        <begin position="107"/>
        <end position="152"/>
    </location>
</feature>
<dbReference type="Proteomes" id="UP000070121">
    <property type="component" value="Unassembled WGS sequence"/>
</dbReference>
<dbReference type="EMBL" id="JFFI01000709">
    <property type="protein sequence ID" value="KXH66281.1"/>
    <property type="molecule type" value="Genomic_DNA"/>
</dbReference>
<name>A0A135V0X9_9PEZI</name>
<organism evidence="2 3">
    <name type="scientific">Colletotrichum salicis</name>
    <dbReference type="NCBI Taxonomy" id="1209931"/>
    <lineage>
        <taxon>Eukaryota</taxon>
        <taxon>Fungi</taxon>
        <taxon>Dikarya</taxon>
        <taxon>Ascomycota</taxon>
        <taxon>Pezizomycotina</taxon>
        <taxon>Sordariomycetes</taxon>
        <taxon>Hypocreomycetidae</taxon>
        <taxon>Glomerellales</taxon>
        <taxon>Glomerellaceae</taxon>
        <taxon>Colletotrichum</taxon>
        <taxon>Colletotrichum acutatum species complex</taxon>
    </lineage>
</organism>
<protein>
    <submittedName>
        <fullName evidence="2">Uncharacterized protein</fullName>
    </submittedName>
</protein>
<accession>A0A135V0X9</accession>
<evidence type="ECO:0000313" key="3">
    <source>
        <dbReference type="Proteomes" id="UP000070121"/>
    </source>
</evidence>
<dbReference type="OrthoDB" id="10552550at2759"/>
<evidence type="ECO:0000256" key="1">
    <source>
        <dbReference type="SAM" id="MobiDB-lite"/>
    </source>
</evidence>